<evidence type="ECO:0000313" key="7">
    <source>
        <dbReference type="Proteomes" id="UP000192599"/>
    </source>
</evidence>
<dbReference type="InterPro" id="IPR048876">
    <property type="entry name" value="BipA_C"/>
</dbReference>
<evidence type="ECO:0000259" key="5">
    <source>
        <dbReference type="Pfam" id="PF21018"/>
    </source>
</evidence>
<evidence type="ECO:0000256" key="1">
    <source>
        <dbReference type="ARBA" id="ARBA00004167"/>
    </source>
</evidence>
<dbReference type="Gene3D" id="2.40.50.100">
    <property type="match status" value="1"/>
</dbReference>
<sequence>LEQISHATGSVIASAKTQSIQTAIDGVITEVLVHEGEQVRKDQELVLLNKQQNQAAFEAINGKVAALKAALTRLKSEVYGVALKFPDELKDYSEFVSTQTELYHRRKKALNDDIFALNESLSLTQSELNLNLPLLKTGDIGATEIIKLKKQIADMKGQITNKQNRYFQEAQVELTKIEEDLSIKLQDKVYIGMVVGQHAKDNDLDVNPIKGKQQS</sequence>
<gene>
    <name evidence="6" type="ORF">AS859_11055</name>
</gene>
<evidence type="ECO:0000256" key="2">
    <source>
        <dbReference type="ARBA" id="ARBA00022692"/>
    </source>
</evidence>
<name>A0A1V9V8Y0_9BACT</name>
<feature type="non-terminal residue" evidence="6">
    <location>
        <position position="1"/>
    </location>
</feature>
<dbReference type="Proteomes" id="UP000192599">
    <property type="component" value="Unassembled WGS sequence"/>
</dbReference>
<keyword evidence="3" id="KW-1133">Transmembrane helix</keyword>
<comment type="caution">
    <text evidence="6">The sequence shown here is derived from an EMBL/GenBank/DDBJ whole genome shotgun (WGS) entry which is preliminary data.</text>
</comment>
<proteinExistence type="predicted"/>
<reference evidence="6 7" key="1">
    <citation type="submission" date="2017-04" db="EMBL/GenBank/DDBJ databases">
        <title>Accumulation and expression of multiple antibiotic resistance genes in Arcobacter cryaerophilus that thrives in sewage.</title>
        <authorList>
            <person name="Millar J.A."/>
            <person name="Raghavan R."/>
        </authorList>
    </citation>
    <scope>NUCLEOTIDE SEQUENCE [LARGE SCALE GENOMIC DNA]</scope>
    <source>
        <strain evidence="6 7">AZT-1</strain>
    </source>
</reference>
<keyword evidence="2" id="KW-0812">Transmembrane</keyword>
<protein>
    <recommendedName>
        <fullName evidence="5">TypA/BipA C-terminal domain-containing protein</fullName>
    </recommendedName>
</protein>
<evidence type="ECO:0000256" key="3">
    <source>
        <dbReference type="ARBA" id="ARBA00022989"/>
    </source>
</evidence>
<keyword evidence="4" id="KW-0472">Membrane</keyword>
<dbReference type="Pfam" id="PF21018">
    <property type="entry name" value="BipA_C"/>
    <property type="match status" value="1"/>
</dbReference>
<dbReference type="SUPFAM" id="SSF111369">
    <property type="entry name" value="HlyD-like secretion proteins"/>
    <property type="match status" value="1"/>
</dbReference>
<organism evidence="6 7">
    <name type="scientific">Aliarcobacter cryaerophilus</name>
    <dbReference type="NCBI Taxonomy" id="28198"/>
    <lineage>
        <taxon>Bacteria</taxon>
        <taxon>Pseudomonadati</taxon>
        <taxon>Campylobacterota</taxon>
        <taxon>Epsilonproteobacteria</taxon>
        <taxon>Campylobacterales</taxon>
        <taxon>Arcobacteraceae</taxon>
        <taxon>Aliarcobacter</taxon>
    </lineage>
</organism>
<dbReference type="PANTHER" id="PTHR30386">
    <property type="entry name" value="MEMBRANE FUSION SUBUNIT OF EMRAB-TOLC MULTIDRUG EFFLUX PUMP"/>
    <property type="match status" value="1"/>
</dbReference>
<comment type="subcellular location">
    <subcellularLocation>
        <location evidence="1">Membrane</location>
        <topology evidence="1">Single-pass membrane protein</topology>
    </subcellularLocation>
</comment>
<dbReference type="AlphaFoldDB" id="A0A1V9V8Y0"/>
<dbReference type="InterPro" id="IPR042116">
    <property type="entry name" value="TypA/BipA_C"/>
</dbReference>
<dbReference type="EMBL" id="LNTC01000370">
    <property type="protein sequence ID" value="OQR40557.1"/>
    <property type="molecule type" value="Genomic_DNA"/>
</dbReference>
<dbReference type="InterPro" id="IPR050739">
    <property type="entry name" value="MFP"/>
</dbReference>
<evidence type="ECO:0000313" key="6">
    <source>
        <dbReference type="EMBL" id="OQR40557.1"/>
    </source>
</evidence>
<dbReference type="Gene3D" id="2.40.50.250">
    <property type="entry name" value="bipa protein"/>
    <property type="match status" value="1"/>
</dbReference>
<dbReference type="PANTHER" id="PTHR30386:SF26">
    <property type="entry name" value="TRANSPORT PROTEIN COMB"/>
    <property type="match status" value="1"/>
</dbReference>
<evidence type="ECO:0000256" key="4">
    <source>
        <dbReference type="ARBA" id="ARBA00023136"/>
    </source>
</evidence>
<feature type="non-terminal residue" evidence="6">
    <location>
        <position position="215"/>
    </location>
</feature>
<dbReference type="GO" id="GO:0016020">
    <property type="term" value="C:membrane"/>
    <property type="evidence" value="ECO:0007669"/>
    <property type="project" value="UniProtKB-SubCell"/>
</dbReference>
<accession>A0A1V9V8Y0</accession>
<feature type="domain" description="TypA/BipA C-terminal" evidence="5">
    <location>
        <begin position="180"/>
        <end position="214"/>
    </location>
</feature>